<comment type="caution">
    <text evidence="1">The sequence shown here is derived from an EMBL/GenBank/DDBJ whole genome shotgun (WGS) entry which is preliminary data.</text>
</comment>
<organism evidence="1 2">
    <name type="scientific">Nodularia spumigena CENA596</name>
    <dbReference type="NCBI Taxonomy" id="1819295"/>
    <lineage>
        <taxon>Bacteria</taxon>
        <taxon>Bacillati</taxon>
        <taxon>Cyanobacteriota</taxon>
        <taxon>Cyanophyceae</taxon>
        <taxon>Nostocales</taxon>
        <taxon>Nodulariaceae</taxon>
        <taxon>Nodularia</taxon>
    </lineage>
</organism>
<dbReference type="AlphaFoldDB" id="A0A166IER9"/>
<gene>
    <name evidence="1" type="ORF">A2T98_18855</name>
</gene>
<evidence type="ECO:0000313" key="2">
    <source>
        <dbReference type="Proteomes" id="UP000076555"/>
    </source>
</evidence>
<dbReference type="EMBL" id="LWAJ01000258">
    <property type="protein sequence ID" value="KZL48300.1"/>
    <property type="molecule type" value="Genomic_DNA"/>
</dbReference>
<protein>
    <submittedName>
        <fullName evidence="1">Uncharacterized protein</fullName>
    </submittedName>
</protein>
<name>A0A166IER9_NODSP</name>
<sequence>MLLSGLINEFFHAEAQRRKGREEGVLGWVSSKKFPNVNNSPTLCASAPLREIKPQTDMLYA</sequence>
<accession>A0A166IER9</accession>
<dbReference type="Proteomes" id="UP000076555">
    <property type="component" value="Unassembled WGS sequence"/>
</dbReference>
<evidence type="ECO:0000313" key="1">
    <source>
        <dbReference type="EMBL" id="KZL48300.1"/>
    </source>
</evidence>
<proteinExistence type="predicted"/>
<reference evidence="1 2" key="1">
    <citation type="submission" date="2016-04" db="EMBL/GenBank/DDBJ databases">
        <title>Draft Genome Assembly of the Bloom-forming Cyanobacterium Nodularia spumigena Strain CENA596 in Shrimp Production Ponds.</title>
        <authorList>
            <person name="Popin R.V."/>
            <person name="Rigonato J."/>
            <person name="Abreu V.A."/>
            <person name="Andreote A.P."/>
            <person name="Silveira S.B."/>
            <person name="Odebrecht C."/>
            <person name="Fiore M.F."/>
        </authorList>
    </citation>
    <scope>NUCLEOTIDE SEQUENCE [LARGE SCALE GENOMIC DNA]</scope>
    <source>
        <strain evidence="1 2">CENA596</strain>
    </source>
</reference>